<keyword evidence="1" id="KW-0418">Kinase</keyword>
<comment type="caution">
    <text evidence="3">The sequence shown here is derived from an EMBL/GenBank/DDBJ whole genome shotgun (WGS) entry which is preliminary data.</text>
</comment>
<dbReference type="Gene3D" id="3.30.565.10">
    <property type="entry name" value="Histidine kinase-like ATPase, C-terminal domain"/>
    <property type="match status" value="1"/>
</dbReference>
<dbReference type="Proteomes" id="UP001620295">
    <property type="component" value="Unassembled WGS sequence"/>
</dbReference>
<dbReference type="InterPro" id="IPR003594">
    <property type="entry name" value="HATPase_dom"/>
</dbReference>
<evidence type="ECO:0000259" key="2">
    <source>
        <dbReference type="Pfam" id="PF13581"/>
    </source>
</evidence>
<keyword evidence="3" id="KW-0547">Nucleotide-binding</keyword>
<dbReference type="InterPro" id="IPR036890">
    <property type="entry name" value="HATPase_C_sf"/>
</dbReference>
<dbReference type="RefSeq" id="WP_404745912.1">
    <property type="nucleotide sequence ID" value="NZ_JBJDQH010000003.1"/>
</dbReference>
<protein>
    <submittedName>
        <fullName evidence="3">ATP-binding protein</fullName>
    </submittedName>
</protein>
<reference evidence="3 4" key="1">
    <citation type="submission" date="2024-11" db="EMBL/GenBank/DDBJ databases">
        <title>The Natural Products Discovery Center: Release of the First 8490 Sequenced Strains for Exploring Actinobacteria Biosynthetic Diversity.</title>
        <authorList>
            <person name="Kalkreuter E."/>
            <person name="Kautsar S.A."/>
            <person name="Yang D."/>
            <person name="Bader C.D."/>
            <person name="Teijaro C.N."/>
            <person name="Fluegel L."/>
            <person name="Davis C.M."/>
            <person name="Simpson J.R."/>
            <person name="Lauterbach L."/>
            <person name="Steele A.D."/>
            <person name="Gui C."/>
            <person name="Meng S."/>
            <person name="Li G."/>
            <person name="Viehrig K."/>
            <person name="Ye F."/>
            <person name="Su P."/>
            <person name="Kiefer A.F."/>
            <person name="Nichols A."/>
            <person name="Cepeda A.J."/>
            <person name="Yan W."/>
            <person name="Fan B."/>
            <person name="Jiang Y."/>
            <person name="Adhikari A."/>
            <person name="Zheng C.-J."/>
            <person name="Schuster L."/>
            <person name="Cowan T.M."/>
            <person name="Smanski M.J."/>
            <person name="Chevrette M.G."/>
            <person name="De Carvalho L.P.S."/>
            <person name="Shen B."/>
        </authorList>
    </citation>
    <scope>NUCLEOTIDE SEQUENCE [LARGE SCALE GENOMIC DNA]</scope>
    <source>
        <strain evidence="3 4">NPDC020863</strain>
    </source>
</reference>
<dbReference type="Pfam" id="PF13581">
    <property type="entry name" value="HATPase_c_2"/>
    <property type="match status" value="1"/>
</dbReference>
<sequence length="143" mass="15768">MFFTSSRHGARLARRLVVRRLEEWGIPRDSDASHGIALLAGELTANAVSHGHVPGRNFHLRLTVQPPPVPGEHRASVTARIEVSDARGERRPELCDYAAETAETMAHQEEHGRGLVLVDALASKWGVADRTIGKTVWCEYAVE</sequence>
<dbReference type="PANTHER" id="PTHR35526:SF3">
    <property type="entry name" value="ANTI-SIGMA-F FACTOR RSBW"/>
    <property type="match status" value="1"/>
</dbReference>
<proteinExistence type="predicted"/>
<dbReference type="PANTHER" id="PTHR35526">
    <property type="entry name" value="ANTI-SIGMA-F FACTOR RSBW-RELATED"/>
    <property type="match status" value="1"/>
</dbReference>
<accession>A0ABW8LG48</accession>
<dbReference type="CDD" id="cd16936">
    <property type="entry name" value="HATPase_RsbW-like"/>
    <property type="match status" value="1"/>
</dbReference>
<dbReference type="InterPro" id="IPR050267">
    <property type="entry name" value="Anti-sigma-factor_SerPK"/>
</dbReference>
<evidence type="ECO:0000313" key="4">
    <source>
        <dbReference type="Proteomes" id="UP001620295"/>
    </source>
</evidence>
<keyword evidence="1" id="KW-0723">Serine/threonine-protein kinase</keyword>
<keyword evidence="1" id="KW-0808">Transferase</keyword>
<name>A0ABW8LG48_9ACTN</name>
<dbReference type="GO" id="GO:0005524">
    <property type="term" value="F:ATP binding"/>
    <property type="evidence" value="ECO:0007669"/>
    <property type="project" value="UniProtKB-KW"/>
</dbReference>
<feature type="domain" description="Histidine kinase/HSP90-like ATPase" evidence="2">
    <location>
        <begin position="11"/>
        <end position="136"/>
    </location>
</feature>
<keyword evidence="4" id="KW-1185">Reference proteome</keyword>
<dbReference type="EMBL" id="JBJDQH010000003">
    <property type="protein sequence ID" value="MFK4264888.1"/>
    <property type="molecule type" value="Genomic_DNA"/>
</dbReference>
<gene>
    <name evidence="3" type="ORF">ACI2L5_08085</name>
</gene>
<evidence type="ECO:0000313" key="3">
    <source>
        <dbReference type="EMBL" id="MFK4264888.1"/>
    </source>
</evidence>
<evidence type="ECO:0000256" key="1">
    <source>
        <dbReference type="ARBA" id="ARBA00022527"/>
    </source>
</evidence>
<keyword evidence="3" id="KW-0067">ATP-binding</keyword>
<organism evidence="3 4">
    <name type="scientific">Streptomyces milbemycinicus</name>
    <dbReference type="NCBI Taxonomy" id="476552"/>
    <lineage>
        <taxon>Bacteria</taxon>
        <taxon>Bacillati</taxon>
        <taxon>Actinomycetota</taxon>
        <taxon>Actinomycetes</taxon>
        <taxon>Kitasatosporales</taxon>
        <taxon>Streptomycetaceae</taxon>
        <taxon>Streptomyces</taxon>
    </lineage>
</organism>